<dbReference type="InterPro" id="IPR036770">
    <property type="entry name" value="Ankyrin_rpt-contain_sf"/>
</dbReference>
<dbReference type="SUPFAM" id="SSF56112">
    <property type="entry name" value="Protein kinase-like (PK-like)"/>
    <property type="match status" value="1"/>
</dbReference>
<dbReference type="Pfam" id="PF12796">
    <property type="entry name" value="Ank_2"/>
    <property type="match status" value="1"/>
</dbReference>
<dbReference type="AlphaFoldDB" id="A0A7J6B2D7"/>
<feature type="repeat" description="ANK" evidence="3">
    <location>
        <begin position="94"/>
        <end position="128"/>
    </location>
</feature>
<dbReference type="PROSITE" id="PS50088">
    <property type="entry name" value="ANK_REPEAT"/>
    <property type="match status" value="2"/>
</dbReference>
<dbReference type="PROSITE" id="PS50011">
    <property type="entry name" value="PROTEIN_KINASE_DOM"/>
    <property type="match status" value="1"/>
</dbReference>
<dbReference type="GO" id="GO:0005524">
    <property type="term" value="F:ATP binding"/>
    <property type="evidence" value="ECO:0007669"/>
    <property type="project" value="UniProtKB-KW"/>
</dbReference>
<dbReference type="GO" id="GO:0004521">
    <property type="term" value="F:RNA endonuclease activity"/>
    <property type="evidence" value="ECO:0007669"/>
    <property type="project" value="InterPro"/>
</dbReference>
<evidence type="ECO:0000259" key="6">
    <source>
        <dbReference type="PROSITE" id="PS51392"/>
    </source>
</evidence>
<evidence type="ECO:0000256" key="1">
    <source>
        <dbReference type="ARBA" id="ARBA00022741"/>
    </source>
</evidence>
<feature type="compositionally biased region" description="Basic residues" evidence="4">
    <location>
        <begin position="437"/>
        <end position="448"/>
    </location>
</feature>
<dbReference type="Gene3D" id="1.20.1440.180">
    <property type="entry name" value="KEN domain"/>
    <property type="match status" value="1"/>
</dbReference>
<dbReference type="PROSITE" id="PS50297">
    <property type="entry name" value="ANK_REP_REGION"/>
    <property type="match status" value="1"/>
</dbReference>
<dbReference type="GO" id="GO:0070059">
    <property type="term" value="P:intrinsic apoptotic signaling pathway in response to endoplasmic reticulum stress"/>
    <property type="evidence" value="ECO:0007669"/>
    <property type="project" value="TreeGrafter"/>
</dbReference>
<dbReference type="SMART" id="SM00248">
    <property type="entry name" value="ANK"/>
    <property type="match status" value="3"/>
</dbReference>
<sequence>MAFQIQFALPVQIPFQIPVQVEPRKTNALIQCIIENKPNRLKKLIKGNNINGLYSSASWNDDVTLLTAAAACGNEEICNFLLGEKADPNILSTNGLTCLHYAAKTRGVPLNIVRRLISAKANPDGHQQQPFSPLQFAASNDRLDMFRVLIEAGADSERNYGLNPDFDKKVESLINKLPSGNEAVEKCRMFFNFSAAVPKKTQKEVFNFCREHFLEEHPFTHLTLFERYFNVVGRLAEQYRQSSIKWLKDSKKTDVYINGFIKRFPRIPHECRLQALNSLHAVICMMREIAPEIFNALVPILIKCLLPTSIVQGNLFILSILCVTMDKSSKQKSTAKGFDSVVLEDLCNALVPLTSPTFSTDVSILTYRLFAALYEFVPEHIHSCGLTSVPDGVLFAVDIDTDDVIKEKLQQLNTDLRFPQSSRTVDSIGDAADSMTSKKKKKKKKKKKDNQQETSSNEDAVQELKLNSDTAKTSVQESDSTVHPFAHTEDLPLPRKWHPISQRWKPKLEKLASIEASKVYHLGNLTISDSPEFEIAKGSDGTRVFLGLRDDGTEVAVKRMFKSNYQDLKNEEEFLRLPALDNPCIVRYVDFAEDDKFGYLALQLCEYTLDEYIQNHLPEDRSQQLQVLKKIVKEVLCSLNVLHSQDTKVLHRDIKPQNVLIDIMGKARLADFGISRRLKLGETTCRTNAAGTKCWKASETVEEDSNSGYKRSSDIQVAGMLAYYILSCGHHPFGKGVRCEANILDGKYSLEHLEDEMAKDLVEQMISHDPKDRPNVEETLRHPFLWTDVWKVEYLKRLGNERDVENCRNADADLLSAIEDMAAGKSFSDWKTKLPCELVQKMDGKKKAYPENTLGLLRFIRNLHEHYPEDAEKLNLMTLFPDLFGNVFKFAKKRGWNTKPSLRKWLRSIPVIQQDIAWIACTKNSNL</sequence>
<feature type="compositionally biased region" description="Polar residues" evidence="4">
    <location>
        <begin position="452"/>
        <end position="463"/>
    </location>
</feature>
<dbReference type="InterPro" id="IPR038357">
    <property type="entry name" value="KEN_sf"/>
</dbReference>
<dbReference type="InterPro" id="IPR000719">
    <property type="entry name" value="Prot_kinase_dom"/>
</dbReference>
<comment type="caution">
    <text evidence="7">The sequence shown here is derived from an EMBL/GenBank/DDBJ whole genome shotgun (WGS) entry which is preliminary data.</text>
</comment>
<keyword evidence="1" id="KW-0547">Nucleotide-binding</keyword>
<dbReference type="SMART" id="SM00220">
    <property type="entry name" value="S_TKc"/>
    <property type="match status" value="1"/>
</dbReference>
<dbReference type="PANTHER" id="PTHR13954">
    <property type="entry name" value="IRE1-RELATED"/>
    <property type="match status" value="1"/>
</dbReference>
<dbReference type="SUPFAM" id="SSF48403">
    <property type="entry name" value="Ankyrin repeat"/>
    <property type="match status" value="1"/>
</dbReference>
<dbReference type="GO" id="GO:0051082">
    <property type="term" value="F:unfolded protein binding"/>
    <property type="evidence" value="ECO:0007669"/>
    <property type="project" value="TreeGrafter"/>
</dbReference>
<evidence type="ECO:0000256" key="4">
    <source>
        <dbReference type="SAM" id="MobiDB-lite"/>
    </source>
</evidence>
<feature type="domain" description="KEN" evidence="6">
    <location>
        <begin position="788"/>
        <end position="922"/>
    </location>
</feature>
<dbReference type="Proteomes" id="UP000593565">
    <property type="component" value="Unassembled WGS sequence"/>
</dbReference>
<dbReference type="Pfam" id="PF00069">
    <property type="entry name" value="Pkinase"/>
    <property type="match status" value="1"/>
</dbReference>
<dbReference type="GO" id="GO:0004674">
    <property type="term" value="F:protein serine/threonine kinase activity"/>
    <property type="evidence" value="ECO:0007669"/>
    <property type="project" value="InterPro"/>
</dbReference>
<dbReference type="Gene3D" id="1.10.510.10">
    <property type="entry name" value="Transferase(Phosphotransferase) domain 1"/>
    <property type="match status" value="1"/>
</dbReference>
<dbReference type="InterPro" id="IPR008271">
    <property type="entry name" value="Ser/Thr_kinase_AS"/>
</dbReference>
<dbReference type="Gene3D" id="1.25.40.20">
    <property type="entry name" value="Ankyrin repeat-containing domain"/>
    <property type="match status" value="1"/>
</dbReference>
<feature type="region of interest" description="Disordered" evidence="4">
    <location>
        <begin position="427"/>
        <end position="463"/>
    </location>
</feature>
<dbReference type="Pfam" id="PF06479">
    <property type="entry name" value="Ribonuc_2-5A"/>
    <property type="match status" value="1"/>
</dbReference>
<dbReference type="PANTHER" id="PTHR13954:SF28">
    <property type="match status" value="1"/>
</dbReference>
<feature type="repeat" description="ANK" evidence="3">
    <location>
        <begin position="129"/>
        <end position="155"/>
    </location>
</feature>
<dbReference type="InterPro" id="IPR011009">
    <property type="entry name" value="Kinase-like_dom_sf"/>
</dbReference>
<dbReference type="GO" id="GO:0006397">
    <property type="term" value="P:mRNA processing"/>
    <property type="evidence" value="ECO:0007669"/>
    <property type="project" value="InterPro"/>
</dbReference>
<proteinExistence type="predicted"/>
<dbReference type="PROSITE" id="PS00108">
    <property type="entry name" value="PROTEIN_KINASE_ST"/>
    <property type="match status" value="1"/>
</dbReference>
<organism evidence="7 8">
    <name type="scientific">Ameiurus melas</name>
    <name type="common">Black bullhead</name>
    <name type="synonym">Silurus melas</name>
    <dbReference type="NCBI Taxonomy" id="219545"/>
    <lineage>
        <taxon>Eukaryota</taxon>
        <taxon>Metazoa</taxon>
        <taxon>Chordata</taxon>
        <taxon>Craniata</taxon>
        <taxon>Vertebrata</taxon>
        <taxon>Euteleostomi</taxon>
        <taxon>Actinopterygii</taxon>
        <taxon>Neopterygii</taxon>
        <taxon>Teleostei</taxon>
        <taxon>Ostariophysi</taxon>
        <taxon>Siluriformes</taxon>
        <taxon>Ictaluridae</taxon>
        <taxon>Ameiurus</taxon>
    </lineage>
</organism>
<dbReference type="EMBL" id="JAAGNN010000005">
    <property type="protein sequence ID" value="KAF4089264.1"/>
    <property type="molecule type" value="Genomic_DNA"/>
</dbReference>
<dbReference type="InterPro" id="IPR045133">
    <property type="entry name" value="IRE1/2-like"/>
</dbReference>
<evidence type="ECO:0000313" key="8">
    <source>
        <dbReference type="Proteomes" id="UP000593565"/>
    </source>
</evidence>
<protein>
    <submittedName>
        <fullName evidence="7">Uncharacterized protein</fullName>
    </submittedName>
</protein>
<dbReference type="GO" id="GO:1990604">
    <property type="term" value="C:IRE1-TRAF2-ASK1 complex"/>
    <property type="evidence" value="ECO:0007669"/>
    <property type="project" value="TreeGrafter"/>
</dbReference>
<evidence type="ECO:0000259" key="5">
    <source>
        <dbReference type="PROSITE" id="PS50011"/>
    </source>
</evidence>
<keyword evidence="8" id="KW-1185">Reference proteome</keyword>
<dbReference type="InterPro" id="IPR010513">
    <property type="entry name" value="KEN_dom"/>
</dbReference>
<dbReference type="GO" id="GO:0036498">
    <property type="term" value="P:IRE1-mediated unfolded protein response"/>
    <property type="evidence" value="ECO:0007669"/>
    <property type="project" value="TreeGrafter"/>
</dbReference>
<dbReference type="PROSITE" id="PS51392">
    <property type="entry name" value="KEN"/>
    <property type="match status" value="1"/>
</dbReference>
<dbReference type="InterPro" id="IPR002110">
    <property type="entry name" value="Ankyrin_rpt"/>
</dbReference>
<evidence type="ECO:0000313" key="7">
    <source>
        <dbReference type="EMBL" id="KAF4089264.1"/>
    </source>
</evidence>
<reference evidence="7 8" key="1">
    <citation type="submission" date="2020-02" db="EMBL/GenBank/DDBJ databases">
        <title>A chromosome-scale genome assembly of the black bullhead catfish (Ameiurus melas).</title>
        <authorList>
            <person name="Wen M."/>
            <person name="Zham M."/>
            <person name="Cabau C."/>
            <person name="Klopp C."/>
            <person name="Donnadieu C."/>
            <person name="Roques C."/>
            <person name="Bouchez O."/>
            <person name="Lampietro C."/>
            <person name="Jouanno E."/>
            <person name="Herpin A."/>
            <person name="Louis A."/>
            <person name="Berthelot C."/>
            <person name="Parey E."/>
            <person name="Roest-Crollius H."/>
            <person name="Braasch I."/>
            <person name="Postlethwait J."/>
            <person name="Robinson-Rechavi M."/>
            <person name="Echchiki A."/>
            <person name="Begum T."/>
            <person name="Montfort J."/>
            <person name="Schartl M."/>
            <person name="Bobe J."/>
            <person name="Guiguen Y."/>
        </authorList>
    </citation>
    <scope>NUCLEOTIDE SEQUENCE [LARGE SCALE GENOMIC DNA]</scope>
    <source>
        <strain evidence="7">M_S1</strain>
        <tissue evidence="7">Blood</tissue>
    </source>
</reference>
<keyword evidence="3" id="KW-0040">ANK repeat</keyword>
<feature type="region of interest" description="Disordered" evidence="4">
    <location>
        <begin position="468"/>
        <end position="487"/>
    </location>
</feature>
<feature type="domain" description="Protein kinase" evidence="5">
    <location>
        <begin position="529"/>
        <end position="785"/>
    </location>
</feature>
<feature type="compositionally biased region" description="Polar residues" evidence="4">
    <location>
        <begin position="468"/>
        <end position="481"/>
    </location>
</feature>
<keyword evidence="2" id="KW-0067">ATP-binding</keyword>
<accession>A0A7J6B2D7</accession>
<evidence type="ECO:0000256" key="3">
    <source>
        <dbReference type="PROSITE-ProRule" id="PRU00023"/>
    </source>
</evidence>
<evidence type="ECO:0000256" key="2">
    <source>
        <dbReference type="ARBA" id="ARBA00022840"/>
    </source>
</evidence>
<gene>
    <name evidence="7" type="ORF">AMELA_G00064810</name>
</gene>
<name>A0A7J6B2D7_AMEME</name>